<dbReference type="InterPro" id="IPR037401">
    <property type="entry name" value="SnoaL-like"/>
</dbReference>
<evidence type="ECO:0000313" key="2">
    <source>
        <dbReference type="EMBL" id="UWZ58677.1"/>
    </source>
</evidence>
<accession>A0A9Q9MRN3</accession>
<sequence>MTTTSPLHLMELFAERAAAGDVEALLAVHEPDAVFEPQSGTVLRGTAQIREALTGFAAMRPTIEYTGEAGRVIVDDIALVSNTWTMTGHLPARASTATAG</sequence>
<dbReference type="SUPFAM" id="SSF54427">
    <property type="entry name" value="NTF2-like"/>
    <property type="match status" value="1"/>
</dbReference>
<evidence type="ECO:0000313" key="3">
    <source>
        <dbReference type="Proteomes" id="UP001058003"/>
    </source>
</evidence>
<dbReference type="RefSeq" id="WP_081971809.1">
    <property type="nucleotide sequence ID" value="NZ_CP073767.1"/>
</dbReference>
<feature type="domain" description="SnoaL-like" evidence="1">
    <location>
        <begin position="13"/>
        <end position="94"/>
    </location>
</feature>
<dbReference type="KEGG" id="daur:Daura_22425"/>
<protein>
    <submittedName>
        <fullName evidence="2">Nuclear transport factor 2 family protein</fullName>
    </submittedName>
</protein>
<dbReference type="OrthoDB" id="7375616at2"/>
<keyword evidence="3" id="KW-1185">Reference proteome</keyword>
<dbReference type="EMBL" id="CP073767">
    <property type="protein sequence ID" value="UWZ58677.1"/>
    <property type="molecule type" value="Genomic_DNA"/>
</dbReference>
<reference evidence="2" key="1">
    <citation type="submission" date="2021-04" db="EMBL/GenBank/DDBJ databases">
        <title>Dactylosporangium aurantiacum NRRL B-8018 full assembly.</title>
        <authorList>
            <person name="Hartkoorn R.C."/>
            <person name="Beaudoing E."/>
            <person name="Hot D."/>
        </authorList>
    </citation>
    <scope>NUCLEOTIDE SEQUENCE</scope>
    <source>
        <strain evidence="2">NRRL B-8018</strain>
    </source>
</reference>
<proteinExistence type="predicted"/>
<gene>
    <name evidence="2" type="ORF">Daura_22425</name>
</gene>
<evidence type="ECO:0000259" key="1">
    <source>
        <dbReference type="Pfam" id="PF12680"/>
    </source>
</evidence>
<dbReference type="Gene3D" id="3.10.450.50">
    <property type="match status" value="1"/>
</dbReference>
<dbReference type="Proteomes" id="UP001058003">
    <property type="component" value="Chromosome"/>
</dbReference>
<dbReference type="AlphaFoldDB" id="A0A9Q9MRN3"/>
<dbReference type="InterPro" id="IPR032710">
    <property type="entry name" value="NTF2-like_dom_sf"/>
</dbReference>
<name>A0A9Q9MRN3_9ACTN</name>
<dbReference type="Pfam" id="PF12680">
    <property type="entry name" value="SnoaL_2"/>
    <property type="match status" value="1"/>
</dbReference>
<organism evidence="2 3">
    <name type="scientific">Dactylosporangium aurantiacum</name>
    <dbReference type="NCBI Taxonomy" id="35754"/>
    <lineage>
        <taxon>Bacteria</taxon>
        <taxon>Bacillati</taxon>
        <taxon>Actinomycetota</taxon>
        <taxon>Actinomycetes</taxon>
        <taxon>Micromonosporales</taxon>
        <taxon>Micromonosporaceae</taxon>
        <taxon>Dactylosporangium</taxon>
    </lineage>
</organism>